<dbReference type="PIRSF" id="PIRSF009437">
    <property type="entry name" value="NQR-1_subunit_C"/>
    <property type="match status" value="1"/>
</dbReference>
<comment type="similarity">
    <text evidence="16 17">Belongs to the NqrC family.</text>
</comment>
<dbReference type="GO" id="GO:0016655">
    <property type="term" value="F:oxidoreductase activity, acting on NAD(P)H, quinone or similar compound as acceptor"/>
    <property type="evidence" value="ECO:0007669"/>
    <property type="project" value="UniProtKB-UniRule"/>
</dbReference>
<keyword evidence="10 16" id="KW-0520">NAD</keyword>
<feature type="domain" description="FMN-binding" evidence="18">
    <location>
        <begin position="106"/>
        <end position="206"/>
    </location>
</feature>
<keyword evidence="20" id="KW-1185">Reference proteome</keyword>
<evidence type="ECO:0000256" key="5">
    <source>
        <dbReference type="ARBA" id="ARBA00022630"/>
    </source>
</evidence>
<evidence type="ECO:0000256" key="15">
    <source>
        <dbReference type="ARBA" id="ARBA00023201"/>
    </source>
</evidence>
<keyword evidence="15 16" id="KW-0739">Sodium transport</keyword>
<accession>A0A1I2AC15</accession>
<evidence type="ECO:0000256" key="3">
    <source>
        <dbReference type="ARBA" id="ARBA00022519"/>
    </source>
</evidence>
<evidence type="ECO:0000256" key="16">
    <source>
        <dbReference type="HAMAP-Rule" id="MF_00427"/>
    </source>
</evidence>
<dbReference type="PANTHER" id="PTHR37838">
    <property type="entry name" value="NA(+)-TRANSLOCATING NADH-QUINONE REDUCTASE SUBUNIT C"/>
    <property type="match status" value="1"/>
</dbReference>
<evidence type="ECO:0000256" key="10">
    <source>
        <dbReference type="ARBA" id="ARBA00023027"/>
    </source>
</evidence>
<evidence type="ECO:0000256" key="2">
    <source>
        <dbReference type="ARBA" id="ARBA00022475"/>
    </source>
</evidence>
<evidence type="ECO:0000313" key="19">
    <source>
        <dbReference type="EMBL" id="SFE41564.1"/>
    </source>
</evidence>
<keyword evidence="6 16" id="KW-0288">FMN</keyword>
<dbReference type="InterPro" id="IPR007329">
    <property type="entry name" value="FMN-bd"/>
</dbReference>
<organism evidence="19 20">
    <name type="scientific">Thermoflexibacter ruber</name>
    <dbReference type="NCBI Taxonomy" id="1003"/>
    <lineage>
        <taxon>Bacteria</taxon>
        <taxon>Pseudomonadati</taxon>
        <taxon>Bacteroidota</taxon>
        <taxon>Cytophagia</taxon>
        <taxon>Cytophagales</taxon>
        <taxon>Thermoflexibacteraceae</taxon>
        <taxon>Thermoflexibacter</taxon>
    </lineage>
</organism>
<keyword evidence="11 16" id="KW-0915">Sodium</keyword>
<dbReference type="Proteomes" id="UP000199513">
    <property type="component" value="Unassembled WGS sequence"/>
</dbReference>
<evidence type="ECO:0000259" key="18">
    <source>
        <dbReference type="SMART" id="SM00900"/>
    </source>
</evidence>
<evidence type="ECO:0000256" key="4">
    <source>
        <dbReference type="ARBA" id="ARBA00022553"/>
    </source>
</evidence>
<feature type="modified residue" description="FMN phosphoryl threonine" evidence="16">
    <location>
        <position position="189"/>
    </location>
</feature>
<dbReference type="Pfam" id="PF04205">
    <property type="entry name" value="FMN_bind"/>
    <property type="match status" value="1"/>
</dbReference>
<dbReference type="HAMAP" id="MF_00427">
    <property type="entry name" value="NqrC"/>
    <property type="match status" value="1"/>
</dbReference>
<keyword evidence="8 16" id="KW-1278">Translocase</keyword>
<evidence type="ECO:0000256" key="11">
    <source>
        <dbReference type="ARBA" id="ARBA00023053"/>
    </source>
</evidence>
<name>A0A1I2AC15_9BACT</name>
<evidence type="ECO:0000256" key="1">
    <source>
        <dbReference type="ARBA" id="ARBA00022448"/>
    </source>
</evidence>
<comment type="catalytic activity">
    <reaction evidence="16 17">
        <text>a ubiquinone + n Na(+)(in) + NADH + H(+) = a ubiquinol + n Na(+)(out) + NAD(+)</text>
        <dbReference type="Rhea" id="RHEA:47748"/>
        <dbReference type="Rhea" id="RHEA-COMP:9565"/>
        <dbReference type="Rhea" id="RHEA-COMP:9566"/>
        <dbReference type="ChEBI" id="CHEBI:15378"/>
        <dbReference type="ChEBI" id="CHEBI:16389"/>
        <dbReference type="ChEBI" id="CHEBI:17976"/>
        <dbReference type="ChEBI" id="CHEBI:29101"/>
        <dbReference type="ChEBI" id="CHEBI:57540"/>
        <dbReference type="ChEBI" id="CHEBI:57945"/>
        <dbReference type="EC" id="7.2.1.1"/>
    </reaction>
</comment>
<keyword evidence="4 16" id="KW-0597">Phosphoprotein</keyword>
<dbReference type="SMART" id="SM00900">
    <property type="entry name" value="FMN_bind"/>
    <property type="match status" value="1"/>
</dbReference>
<dbReference type="EMBL" id="FONY01000001">
    <property type="protein sequence ID" value="SFE41564.1"/>
    <property type="molecule type" value="Genomic_DNA"/>
</dbReference>
<comment type="cofactor">
    <cofactor evidence="16 17">
        <name>FMN</name>
        <dbReference type="ChEBI" id="CHEBI:58210"/>
    </cofactor>
</comment>
<proteinExistence type="inferred from homology"/>
<keyword evidence="1 16" id="KW-0813">Transport</keyword>
<keyword evidence="3" id="KW-0997">Cell inner membrane</keyword>
<dbReference type="NCBIfam" id="TIGR01938">
    <property type="entry name" value="nqrC"/>
    <property type="match status" value="1"/>
</dbReference>
<protein>
    <recommendedName>
        <fullName evidence="16 17">Na(+)-translocating NADH-quinone reductase subunit C</fullName>
        <shortName evidence="16 17">Na(+)-NQR subunit C</shortName>
        <shortName evidence="16 17">Na(+)-translocating NQR subunit C</shortName>
        <ecNumber evidence="16 17">7.2.1.1</ecNumber>
    </recommendedName>
    <alternativeName>
        <fullName evidence="16 17">NQR complex subunit C</fullName>
    </alternativeName>
    <alternativeName>
        <fullName evidence="16 17">NQR-1 subunit C</fullName>
    </alternativeName>
</protein>
<dbReference type="GO" id="GO:0010181">
    <property type="term" value="F:FMN binding"/>
    <property type="evidence" value="ECO:0007669"/>
    <property type="project" value="UniProtKB-UniRule"/>
</dbReference>
<dbReference type="GO" id="GO:0005886">
    <property type="term" value="C:plasma membrane"/>
    <property type="evidence" value="ECO:0007669"/>
    <property type="project" value="UniProtKB-SubCell"/>
</dbReference>
<comment type="caution">
    <text evidence="16">Lacks conserved residue(s) required for the propagation of feature annotation.</text>
</comment>
<comment type="subcellular location">
    <subcellularLocation>
        <location evidence="16">Cell membrane</location>
        <topology evidence="16">Single-pass membrane protein</topology>
    </subcellularLocation>
</comment>
<sequence>MLSLSAVGLRERQAEARDLDTKKQILGAVMNFKEGDDIKSIYAKRIKSLVVDANGDEKQGVIAEKVDIGKNYKLAPEAREYPVFQFVDENNPNEVEAYILPIYGNGLWDRIWGYLALSSDLNTIKGVVFDHKAETPGLGARISDKEIQERYVNKKLYDQSGNFVSVTMLKSEKGNTLDDHKVDGMSGATMTANGVNRMIHNYVSYYQPYLNKIKAKLATPKEMPVMDTGKVNIDTTGLVVDTIATNKTSK</sequence>
<evidence type="ECO:0000256" key="7">
    <source>
        <dbReference type="ARBA" id="ARBA00022692"/>
    </source>
</evidence>
<evidence type="ECO:0000256" key="8">
    <source>
        <dbReference type="ARBA" id="ARBA00022967"/>
    </source>
</evidence>
<dbReference type="STRING" id="1003.SAMN04488541_1001114"/>
<evidence type="ECO:0000256" key="12">
    <source>
        <dbReference type="ARBA" id="ARBA00023065"/>
    </source>
</evidence>
<reference evidence="19 20" key="1">
    <citation type="submission" date="2016-10" db="EMBL/GenBank/DDBJ databases">
        <authorList>
            <person name="de Groot N.N."/>
        </authorList>
    </citation>
    <scope>NUCLEOTIDE SEQUENCE [LARGE SCALE GENOMIC DNA]</scope>
    <source>
        <strain>GEY</strain>
        <strain evidence="20">DSM 9560</strain>
    </source>
</reference>
<evidence type="ECO:0000256" key="6">
    <source>
        <dbReference type="ARBA" id="ARBA00022643"/>
    </source>
</evidence>
<keyword evidence="2 16" id="KW-1003">Cell membrane</keyword>
<evidence type="ECO:0000256" key="17">
    <source>
        <dbReference type="PIRNR" id="PIRNR009437"/>
    </source>
</evidence>
<keyword evidence="7 16" id="KW-0812">Transmembrane</keyword>
<gene>
    <name evidence="16" type="primary">nqrC</name>
    <name evidence="19" type="ORF">SAMN04488541_1001114</name>
</gene>
<comment type="subunit">
    <text evidence="16 17">Composed of six subunits; NqrA, NqrB, NqrC, NqrD, NqrE and NqrF.</text>
</comment>
<evidence type="ECO:0000256" key="13">
    <source>
        <dbReference type="ARBA" id="ARBA00023075"/>
    </source>
</evidence>
<dbReference type="InterPro" id="IPR010204">
    <property type="entry name" value="NqrC"/>
</dbReference>
<keyword evidence="13 16" id="KW-0830">Ubiquinone</keyword>
<dbReference type="PANTHER" id="PTHR37838:SF1">
    <property type="entry name" value="NA(+)-TRANSLOCATING NADH-QUINONE REDUCTASE SUBUNIT C"/>
    <property type="match status" value="1"/>
</dbReference>
<evidence type="ECO:0000256" key="9">
    <source>
        <dbReference type="ARBA" id="ARBA00022989"/>
    </source>
</evidence>
<keyword evidence="9 16" id="KW-1133">Transmembrane helix</keyword>
<evidence type="ECO:0000313" key="20">
    <source>
        <dbReference type="Proteomes" id="UP000199513"/>
    </source>
</evidence>
<keyword evidence="14 16" id="KW-0472">Membrane</keyword>
<comment type="function">
    <text evidence="16">NQR complex catalyzes the reduction of ubiquinone-1 to ubiquinol by two successive reactions, coupled with the transport of Na(+) ions from the cytoplasm to the periplasm. NqrA to NqrE are probably involved in the second step, the conversion of ubisemiquinone to ubiquinol.</text>
</comment>
<evidence type="ECO:0000256" key="14">
    <source>
        <dbReference type="ARBA" id="ARBA00023136"/>
    </source>
</evidence>
<keyword evidence="5 16" id="KW-0285">Flavoprotein</keyword>
<keyword evidence="12 16" id="KW-0406">Ion transport</keyword>
<dbReference type="EC" id="7.2.1.1" evidence="16 17"/>
<dbReference type="GO" id="GO:0006814">
    <property type="term" value="P:sodium ion transport"/>
    <property type="evidence" value="ECO:0007669"/>
    <property type="project" value="UniProtKB-UniRule"/>
</dbReference>
<dbReference type="AlphaFoldDB" id="A0A1I2AC15"/>